<evidence type="ECO:0000313" key="5">
    <source>
        <dbReference type="Proteomes" id="UP000336646"/>
    </source>
</evidence>
<protein>
    <submittedName>
        <fullName evidence="4">DNA-binding protein</fullName>
    </submittedName>
</protein>
<dbReference type="Proteomes" id="UP000336646">
    <property type="component" value="Unassembled WGS sequence"/>
</dbReference>
<feature type="domain" description="DNA-binding protein Rv2175c wHTH" evidence="3">
    <location>
        <begin position="33"/>
        <end position="83"/>
    </location>
</feature>
<dbReference type="EMBL" id="RXIR01000002">
    <property type="protein sequence ID" value="TVS30097.1"/>
    <property type="molecule type" value="Genomic_DNA"/>
</dbReference>
<proteinExistence type="predicted"/>
<sequence>MCSSMADKRLQQPTHSRRAGKVSHVNTPNIDLDGLLANEALLPLPDVAEYLGVPVTKVHDLVGAHKLLVYRKDGVKYVPERLLGEDGELSKFVGGAIMVLHDGGYSADEILHYLFTDDESLPGRPVDALHGHGAREVIRRAQAMAF</sequence>
<dbReference type="AlphaFoldDB" id="A0A6C1U0A3"/>
<feature type="compositionally biased region" description="Basic and acidic residues" evidence="1">
    <location>
        <begin position="1"/>
        <end position="10"/>
    </location>
</feature>
<reference evidence="4 5" key="1">
    <citation type="submission" date="2018-12" db="EMBL/GenBank/DDBJ databases">
        <title>Corynebacterium sanguinis sp. nov., a clinically-associated and environmental corynebacterium.</title>
        <authorList>
            <person name="Gonzales-Siles L."/>
            <person name="Jaen-Luchoro D."/>
            <person name="Cardew S."/>
            <person name="Inganas E."/>
            <person name="Ohlen M."/>
            <person name="Jensie-Markopolous S."/>
            <person name="Pinyeiro-Iglesias B."/>
            <person name="Molin K."/>
            <person name="Skovbjerg S."/>
            <person name="Svensson-Stadler L."/>
            <person name="Funke G."/>
            <person name="Moore E.R.B."/>
        </authorList>
    </citation>
    <scope>NUCLEOTIDE SEQUENCE [LARGE SCALE GENOMIC DNA]</scope>
    <source>
        <strain evidence="4 5">58734</strain>
    </source>
</reference>
<evidence type="ECO:0000259" key="2">
    <source>
        <dbReference type="Pfam" id="PF18367"/>
    </source>
</evidence>
<dbReference type="InterPro" id="IPR041098">
    <property type="entry name" value="Rv2175c_C"/>
</dbReference>
<evidence type="ECO:0000259" key="3">
    <source>
        <dbReference type="Pfam" id="PF21531"/>
    </source>
</evidence>
<dbReference type="Pfam" id="PF18367">
    <property type="entry name" value="Rv2175c_C"/>
    <property type="match status" value="1"/>
</dbReference>
<feature type="domain" description="Rv2175c C-terminal" evidence="2">
    <location>
        <begin position="93"/>
        <end position="145"/>
    </location>
</feature>
<dbReference type="OrthoDB" id="3784042at2"/>
<evidence type="ECO:0000313" key="4">
    <source>
        <dbReference type="EMBL" id="TVS30097.1"/>
    </source>
</evidence>
<accession>A0A6C1U0A3</accession>
<name>A0A6C1U0A3_9CORY</name>
<feature type="region of interest" description="Disordered" evidence="1">
    <location>
        <begin position="1"/>
        <end position="24"/>
    </location>
</feature>
<comment type="caution">
    <text evidence="4">The sequence shown here is derived from an EMBL/GenBank/DDBJ whole genome shotgun (WGS) entry which is preliminary data.</text>
</comment>
<dbReference type="InterPro" id="IPR048576">
    <property type="entry name" value="Rv2175c_wHTH"/>
</dbReference>
<dbReference type="Pfam" id="PF21531">
    <property type="entry name" value="Rv2175c_wHTH"/>
    <property type="match status" value="1"/>
</dbReference>
<evidence type="ECO:0000256" key="1">
    <source>
        <dbReference type="SAM" id="MobiDB-lite"/>
    </source>
</evidence>
<organism evidence="4 5">
    <name type="scientific">Corynebacterium sanguinis</name>
    <dbReference type="NCBI Taxonomy" id="2594913"/>
    <lineage>
        <taxon>Bacteria</taxon>
        <taxon>Bacillati</taxon>
        <taxon>Actinomycetota</taxon>
        <taxon>Actinomycetes</taxon>
        <taxon>Mycobacteriales</taxon>
        <taxon>Corynebacteriaceae</taxon>
        <taxon>Corynebacterium</taxon>
    </lineage>
</organism>
<keyword evidence="4" id="KW-0238">DNA-binding</keyword>
<gene>
    <name evidence="4" type="ORF">EKI59_02060</name>
</gene>
<dbReference type="GO" id="GO:0003677">
    <property type="term" value="F:DNA binding"/>
    <property type="evidence" value="ECO:0007669"/>
    <property type="project" value="UniProtKB-KW"/>
</dbReference>